<dbReference type="Pfam" id="PF08747">
    <property type="entry name" value="BrxB"/>
    <property type="match status" value="1"/>
</dbReference>
<evidence type="ECO:0000313" key="1">
    <source>
        <dbReference type="EMBL" id="KTE91822.1"/>
    </source>
</evidence>
<sequence length="185" mass="21524">MADIKQELDGIKARISDANFLANKGLSNEVGIHVFKYAPQHELIVRDYIERLVNTPSDEFRIIERDMYKILLEILDEKRVLGTIPELEEKKGKDYLLAQLQKIATQEAFLAKMKYEPHKRGDVLFLTGVGKVYPFMRSHKMLDSMQQAFSDIPIVMFYPGEFNGQSLILFEKFHDGNYYRAFNLL</sequence>
<organism evidence="1 2">
    <name type="scientific">Desulfitobacterium hafniense</name>
    <name type="common">Desulfitobacterium frappieri</name>
    <dbReference type="NCBI Taxonomy" id="49338"/>
    <lineage>
        <taxon>Bacteria</taxon>
        <taxon>Bacillati</taxon>
        <taxon>Bacillota</taxon>
        <taxon>Clostridia</taxon>
        <taxon>Eubacteriales</taxon>
        <taxon>Desulfitobacteriaceae</taxon>
        <taxon>Desulfitobacterium</taxon>
    </lineage>
</organism>
<dbReference type="OrthoDB" id="1093513at2"/>
<gene>
    <name evidence="1" type="ORF">AT727_20310</name>
</gene>
<reference evidence="1 2" key="1">
    <citation type="submission" date="2015-12" db="EMBL/GenBank/DDBJ databases">
        <title>Draft Genome Sequence of Desulfitobacterium hafniense Strain DH, a Sulfate-reducing Bacterium Isolated from Paddy Soils.</title>
        <authorList>
            <person name="Bao P."/>
            <person name="Zhang X."/>
            <person name="Li G."/>
        </authorList>
    </citation>
    <scope>NUCLEOTIDE SEQUENCE [LARGE SCALE GENOMIC DNA]</scope>
    <source>
        <strain evidence="1 2">DH</strain>
    </source>
</reference>
<dbReference type="RefSeq" id="WP_041272229.1">
    <property type="nucleotide sequence ID" value="NZ_LOCK01000018.1"/>
</dbReference>
<evidence type="ECO:0000313" key="2">
    <source>
        <dbReference type="Proteomes" id="UP000054623"/>
    </source>
</evidence>
<proteinExistence type="predicted"/>
<protein>
    <submittedName>
        <fullName evidence="1">Cytoplasmic protein</fullName>
    </submittedName>
</protein>
<dbReference type="InterPro" id="IPR014858">
    <property type="entry name" value="BrxB"/>
</dbReference>
<dbReference type="Proteomes" id="UP000054623">
    <property type="component" value="Unassembled WGS sequence"/>
</dbReference>
<name>A0A0W1JKL0_DESHA</name>
<comment type="caution">
    <text evidence="1">The sequence shown here is derived from an EMBL/GenBank/DDBJ whole genome shotgun (WGS) entry which is preliminary data.</text>
</comment>
<dbReference type="AlphaFoldDB" id="A0A0W1JKL0"/>
<dbReference type="EMBL" id="LOCK01000018">
    <property type="protein sequence ID" value="KTE91822.1"/>
    <property type="molecule type" value="Genomic_DNA"/>
</dbReference>
<accession>A0A0W1JKL0</accession>